<dbReference type="EMBL" id="JAFIQS020000002">
    <property type="protein sequence ID" value="KAH9485739.1"/>
    <property type="molecule type" value="Genomic_DNA"/>
</dbReference>
<protein>
    <submittedName>
        <fullName evidence="1">Uncharacterized protein</fullName>
    </submittedName>
</protein>
<organism evidence="1 2">
    <name type="scientific">Psilocybe cubensis</name>
    <name type="common">Psychedelic mushroom</name>
    <name type="synonym">Stropharia cubensis</name>
    <dbReference type="NCBI Taxonomy" id="181762"/>
    <lineage>
        <taxon>Eukaryota</taxon>
        <taxon>Fungi</taxon>
        <taxon>Dikarya</taxon>
        <taxon>Basidiomycota</taxon>
        <taxon>Agaricomycotina</taxon>
        <taxon>Agaricomycetes</taxon>
        <taxon>Agaricomycetidae</taxon>
        <taxon>Agaricales</taxon>
        <taxon>Agaricineae</taxon>
        <taxon>Strophariaceae</taxon>
        <taxon>Psilocybe</taxon>
    </lineage>
</organism>
<sequence>MPKTRNVTRSQWDAANTASTSGSRTRRQNVNSMAGSEKENAGPSGTRETRSQARAAGRTGLLAGSNIAVLGQITPTTNKVQADKTTAKNKTISKGKGIRPPPALKRKKQPLQDITAEFLPAQAEAANRGEEAPVHDGADGVVGSRPTETTNVVASFASPDIIAASAIPVPKFTSPLPPSSPPSAHYASPSMRPISSAPVLLDNVTFPSTHSAAQDVDEPWQDEDIGNHDSEASVGPLSSNSDPFGFVSLERKLKADREAAALLVSGHDHEEEAVVLVAETSSPRPVPRLKRSLENEEDEPSKAVEEIHDQVHYATPPTPHKDKQKRRRMSHEGHDIFSPCSSSVEPSPSPTKASARKLPTQALSNNPLDKFNEEFERSFEALKGSQLDLTTTVDPDAVSRNLRSREKPLRRLQLGREEEDRSNKLVVKSKGKSAQKPVSKSRSAAMRKRPTSKQVANIVNVHEEESEESWERARQERIEYFKRLESYEVEKEDYICIPMVLLSRHCAYVLVGLALDHSRTTQDRTLIKDGQLVRNLPLARWLPVSAPSAVTSDSNPKLMFLSGARSIEVV</sequence>
<accession>A0ACB8HD41</accession>
<reference evidence="1" key="1">
    <citation type="submission" date="2021-10" db="EMBL/GenBank/DDBJ databases">
        <title>Psilocybe cubensis genome.</title>
        <authorList>
            <person name="Mckernan K.J."/>
            <person name="Crawford S."/>
            <person name="Trippe A."/>
            <person name="Kane L.T."/>
            <person name="Mclaughlin S."/>
        </authorList>
    </citation>
    <scope>NUCLEOTIDE SEQUENCE</scope>
    <source>
        <strain evidence="1">MGC-MH-2018</strain>
    </source>
</reference>
<gene>
    <name evidence="1" type="ORF">JR316_0002654</name>
</gene>
<dbReference type="Proteomes" id="UP000664032">
    <property type="component" value="Unassembled WGS sequence"/>
</dbReference>
<evidence type="ECO:0000313" key="1">
    <source>
        <dbReference type="EMBL" id="KAH9485739.1"/>
    </source>
</evidence>
<keyword evidence="2" id="KW-1185">Reference proteome</keyword>
<comment type="caution">
    <text evidence="1">The sequence shown here is derived from an EMBL/GenBank/DDBJ whole genome shotgun (WGS) entry which is preliminary data.</text>
</comment>
<name>A0ACB8HD41_PSICU</name>
<proteinExistence type="predicted"/>
<evidence type="ECO:0000313" key="2">
    <source>
        <dbReference type="Proteomes" id="UP000664032"/>
    </source>
</evidence>